<dbReference type="InterPro" id="IPR049893">
    <property type="entry name" value="Bvu_2165-like_IHF-HU-DNA_bdg"/>
</dbReference>
<comment type="caution">
    <text evidence="4">The sequence shown here is derived from an EMBL/GenBank/DDBJ whole genome shotgun (WGS) entry which is preliminary data.</text>
</comment>
<dbReference type="Pfam" id="PF14848">
    <property type="entry name" value="HU-DNA_bdg"/>
    <property type="match status" value="1"/>
</dbReference>
<accession>A0ABT3CQJ6</accession>
<dbReference type="InterPro" id="IPR010992">
    <property type="entry name" value="IHF-like_DNA-bd_dom_sf"/>
</dbReference>
<feature type="domain" description="DUF4469" evidence="2">
    <location>
        <begin position="135"/>
        <end position="221"/>
    </location>
</feature>
<evidence type="ECO:0000256" key="1">
    <source>
        <dbReference type="ARBA" id="ARBA00023125"/>
    </source>
</evidence>
<proteinExistence type="predicted"/>
<evidence type="ECO:0000259" key="3">
    <source>
        <dbReference type="Pfam" id="PF14848"/>
    </source>
</evidence>
<dbReference type="EMBL" id="JAOYOD010000001">
    <property type="protein sequence ID" value="MCV9385991.1"/>
    <property type="molecule type" value="Genomic_DNA"/>
</dbReference>
<reference evidence="4 5" key="1">
    <citation type="submission" date="2022-10" db="EMBL/GenBank/DDBJ databases">
        <title>Comparative genomics and taxonomic characterization of three novel marine species of genus Reichenbachiella exhibiting antioxidant and polysaccharide degradation activities.</title>
        <authorList>
            <person name="Muhammad N."/>
            <person name="Lee Y.-J."/>
            <person name="Ko J."/>
            <person name="Kim S.-G."/>
        </authorList>
    </citation>
    <scope>NUCLEOTIDE SEQUENCE [LARGE SCALE GENOMIC DNA]</scope>
    <source>
        <strain evidence="4 5">ABR2-5</strain>
    </source>
</reference>
<evidence type="ECO:0000313" key="5">
    <source>
        <dbReference type="Proteomes" id="UP001300692"/>
    </source>
</evidence>
<protein>
    <submittedName>
        <fullName evidence="4">DUF4469 domain-containing protein</fullName>
    </submittedName>
</protein>
<feature type="domain" description="Bvu-2165-like IHF-HU-like DNA-binding" evidence="3">
    <location>
        <begin position="4"/>
        <end position="109"/>
    </location>
</feature>
<sequence length="230" mass="25417">MSIQYSLFSNHLTEADDFIGIIQNQESKSLEDLIDEMIGRGSTVTKAEALSVLEEFHGAVERTLEAGYSINTDLFRISPSIQGVFDNQQDSFDRSRHYLRLNVTAGGRINPIAETLKPVKVEGQAPQPNPKTFRDFNSDTINETLSAGGVGELRGSRLKFDASDQQQGVFFIAADGTETRATQYFRNKPSNVILGVPEGLAAGPYRLEVRTIFTNNKSIRKGSLLEELTV</sequence>
<dbReference type="Pfam" id="PF14734">
    <property type="entry name" value="DUF4469"/>
    <property type="match status" value="1"/>
</dbReference>
<dbReference type="Proteomes" id="UP001300692">
    <property type="component" value="Unassembled WGS sequence"/>
</dbReference>
<dbReference type="Gene3D" id="4.10.520.10">
    <property type="entry name" value="IHF-like DNA-binding proteins"/>
    <property type="match status" value="1"/>
</dbReference>
<evidence type="ECO:0000313" key="4">
    <source>
        <dbReference type="EMBL" id="MCV9385991.1"/>
    </source>
</evidence>
<dbReference type="CDD" id="cd12843">
    <property type="entry name" value="Bvu_2165_C_like"/>
    <property type="match status" value="1"/>
</dbReference>
<dbReference type="Gene3D" id="2.70.50.70">
    <property type="match status" value="1"/>
</dbReference>
<evidence type="ECO:0000259" key="2">
    <source>
        <dbReference type="Pfam" id="PF14734"/>
    </source>
</evidence>
<organism evidence="4 5">
    <name type="scientific">Reichenbachiella ulvae</name>
    <dbReference type="NCBI Taxonomy" id="2980104"/>
    <lineage>
        <taxon>Bacteria</taxon>
        <taxon>Pseudomonadati</taxon>
        <taxon>Bacteroidota</taxon>
        <taxon>Cytophagia</taxon>
        <taxon>Cytophagales</taxon>
        <taxon>Reichenbachiellaceae</taxon>
        <taxon>Reichenbachiella</taxon>
    </lineage>
</organism>
<keyword evidence="5" id="KW-1185">Reference proteome</keyword>
<dbReference type="InterPro" id="IPR027824">
    <property type="entry name" value="DUF4469"/>
</dbReference>
<dbReference type="RefSeq" id="WP_264136777.1">
    <property type="nucleotide sequence ID" value="NZ_JAOYOD010000001.1"/>
</dbReference>
<keyword evidence="1" id="KW-0238">DNA-binding</keyword>
<name>A0ABT3CQJ6_9BACT</name>
<gene>
    <name evidence="4" type="ORF">N7U62_04915</name>
</gene>